<keyword evidence="1" id="KW-0472">Membrane</keyword>
<name>A0A445E6R6_ARAHY</name>
<evidence type="ECO:0000313" key="3">
    <source>
        <dbReference type="Proteomes" id="UP000289738"/>
    </source>
</evidence>
<keyword evidence="1" id="KW-0812">Transmembrane</keyword>
<keyword evidence="3" id="KW-1185">Reference proteome</keyword>
<gene>
    <name evidence="2" type="ORF">Ahy_A02g005463</name>
</gene>
<proteinExistence type="predicted"/>
<keyword evidence="1" id="KW-1133">Transmembrane helix</keyword>
<sequence>MLEDVREWRNHLTSWLCLEIKKALYVHWETNEGFSHQCLTNRANRTSVRSSKYIGGSATFMKTKVRLAQELTKTQERYQKIFTRMTATDDLRLEWREQLEQFQRMEAQIEVSQVQMRIPLASAVLLTVLLIVGGTQISPLPQQGHGNDN</sequence>
<reference evidence="2 3" key="1">
    <citation type="submission" date="2019-01" db="EMBL/GenBank/DDBJ databases">
        <title>Sequencing of cultivated peanut Arachis hypogaea provides insights into genome evolution and oil improvement.</title>
        <authorList>
            <person name="Chen X."/>
        </authorList>
    </citation>
    <scope>NUCLEOTIDE SEQUENCE [LARGE SCALE GENOMIC DNA]</scope>
    <source>
        <strain evidence="3">cv. Fuhuasheng</strain>
        <tissue evidence="2">Leaves</tissue>
    </source>
</reference>
<dbReference type="AlphaFoldDB" id="A0A445E6R6"/>
<evidence type="ECO:0000313" key="2">
    <source>
        <dbReference type="EMBL" id="RYR71166.1"/>
    </source>
</evidence>
<evidence type="ECO:0000256" key="1">
    <source>
        <dbReference type="SAM" id="Phobius"/>
    </source>
</evidence>
<protein>
    <submittedName>
        <fullName evidence="2">Uncharacterized protein</fullName>
    </submittedName>
</protein>
<organism evidence="2 3">
    <name type="scientific">Arachis hypogaea</name>
    <name type="common">Peanut</name>
    <dbReference type="NCBI Taxonomy" id="3818"/>
    <lineage>
        <taxon>Eukaryota</taxon>
        <taxon>Viridiplantae</taxon>
        <taxon>Streptophyta</taxon>
        <taxon>Embryophyta</taxon>
        <taxon>Tracheophyta</taxon>
        <taxon>Spermatophyta</taxon>
        <taxon>Magnoliopsida</taxon>
        <taxon>eudicotyledons</taxon>
        <taxon>Gunneridae</taxon>
        <taxon>Pentapetalae</taxon>
        <taxon>rosids</taxon>
        <taxon>fabids</taxon>
        <taxon>Fabales</taxon>
        <taxon>Fabaceae</taxon>
        <taxon>Papilionoideae</taxon>
        <taxon>50 kb inversion clade</taxon>
        <taxon>dalbergioids sensu lato</taxon>
        <taxon>Dalbergieae</taxon>
        <taxon>Pterocarpus clade</taxon>
        <taxon>Arachis</taxon>
    </lineage>
</organism>
<dbReference type="Proteomes" id="UP000289738">
    <property type="component" value="Chromosome A02"/>
</dbReference>
<feature type="transmembrane region" description="Helical" evidence="1">
    <location>
        <begin position="118"/>
        <end position="137"/>
    </location>
</feature>
<comment type="caution">
    <text evidence="2">The sequence shown here is derived from an EMBL/GenBank/DDBJ whole genome shotgun (WGS) entry which is preliminary data.</text>
</comment>
<accession>A0A445E6R6</accession>
<dbReference type="EMBL" id="SDMP01000002">
    <property type="protein sequence ID" value="RYR71166.1"/>
    <property type="molecule type" value="Genomic_DNA"/>
</dbReference>